<name>A0A1I2N6G4_9FLAO</name>
<evidence type="ECO:0000313" key="3">
    <source>
        <dbReference type="EMBL" id="SFF97307.1"/>
    </source>
</evidence>
<dbReference type="AlphaFoldDB" id="A0A1I2N6G4"/>
<evidence type="ECO:0000256" key="2">
    <source>
        <dbReference type="SAM" id="Phobius"/>
    </source>
</evidence>
<dbReference type="SUPFAM" id="SSF51230">
    <property type="entry name" value="Single hybrid motif"/>
    <property type="match status" value="1"/>
</dbReference>
<dbReference type="Gene3D" id="2.40.50.100">
    <property type="match status" value="1"/>
</dbReference>
<evidence type="ECO:0000256" key="1">
    <source>
        <dbReference type="SAM" id="Coils"/>
    </source>
</evidence>
<dbReference type="Gene3D" id="1.20.1600.10">
    <property type="entry name" value="Outer membrane efflux proteins (OEP)"/>
    <property type="match status" value="1"/>
</dbReference>
<dbReference type="GO" id="GO:0015562">
    <property type="term" value="F:efflux transmembrane transporter activity"/>
    <property type="evidence" value="ECO:0007669"/>
    <property type="project" value="InterPro"/>
</dbReference>
<keyword evidence="2" id="KW-0812">Transmembrane</keyword>
<reference evidence="4" key="1">
    <citation type="submission" date="2016-10" db="EMBL/GenBank/DDBJ databases">
        <authorList>
            <person name="Varghese N."/>
            <person name="Submissions S."/>
        </authorList>
    </citation>
    <scope>NUCLEOTIDE SEQUENCE [LARGE SCALE GENOMIC DNA]</scope>
    <source>
        <strain evidence="4">DSM 23515</strain>
    </source>
</reference>
<keyword evidence="2" id="KW-0472">Membrane</keyword>
<feature type="transmembrane region" description="Helical" evidence="2">
    <location>
        <begin position="32"/>
        <end position="52"/>
    </location>
</feature>
<dbReference type="InterPro" id="IPR050739">
    <property type="entry name" value="MFP"/>
</dbReference>
<gene>
    <name evidence="3" type="ORF">SAMN04488033_11750</name>
</gene>
<dbReference type="EMBL" id="FOOH01000017">
    <property type="protein sequence ID" value="SFF97307.1"/>
    <property type="molecule type" value="Genomic_DNA"/>
</dbReference>
<keyword evidence="4" id="KW-1185">Reference proteome</keyword>
<keyword evidence="2" id="KW-1133">Transmembrane helix</keyword>
<dbReference type="Proteomes" id="UP000199116">
    <property type="component" value="Unassembled WGS sequence"/>
</dbReference>
<feature type="coiled-coil region" evidence="1">
    <location>
        <begin position="122"/>
        <end position="233"/>
    </location>
</feature>
<accession>A0A1I2N6G4</accession>
<protein>
    <submittedName>
        <fullName evidence="3">Multidrug resistance efflux pump</fullName>
    </submittedName>
</protein>
<keyword evidence="1" id="KW-0175">Coiled coil</keyword>
<evidence type="ECO:0000313" key="4">
    <source>
        <dbReference type="Proteomes" id="UP000199116"/>
    </source>
</evidence>
<sequence>MLNISEEKLNERIDISDSRSGKFVFNRKHYTIFNKVLIGLFLLFIIILFLPWTQNIRSSGNVTTLSPEHRPQTIQSPIPGKIEQWYINEGDFVNRGDTILRISEVSSDYFDPLLINRTSSQIDAKRQSADSYDEKIEALRQQLEAQQQERELKRSMATNKLAQAGLKVRSDSIKLEAAKTEVEIAKTQFERMQTLQEEGLKSLTDLEARRLRLQEAQAQLIAQENQLLASRNEVINAEIEINRISAEYADKISKTRQEIFTTQSNQFGTRAEVDKLQIQLSNYQQRSNLYYILAPQDGYVNKALRAGLGETFSQGEQLVGIMPSNYQMAVETYVRPLDLPLMHVGEEVRIQFDGWPSIIFSGWPNLSYGTYGAEVVAVENYISKNGKYRVLLAPDPDDNPWPEQIGIGSGAQTIALLENVPIWYELWRNLNGFPPNYYEPGTGDNTESQAAKSNNKK</sequence>
<proteinExistence type="predicted"/>
<dbReference type="PANTHER" id="PTHR30386">
    <property type="entry name" value="MEMBRANE FUSION SUBUNIT OF EMRAB-TOLC MULTIDRUG EFFLUX PUMP"/>
    <property type="match status" value="1"/>
</dbReference>
<dbReference type="SUPFAM" id="SSF56954">
    <property type="entry name" value="Outer membrane efflux proteins (OEP)"/>
    <property type="match status" value="1"/>
</dbReference>
<dbReference type="RefSeq" id="WP_075326124.1">
    <property type="nucleotide sequence ID" value="NZ_FOOH01000017.1"/>
</dbReference>
<organism evidence="3 4">
    <name type="scientific">Salegentibacter agarivorans</name>
    <dbReference type="NCBI Taxonomy" id="345907"/>
    <lineage>
        <taxon>Bacteria</taxon>
        <taxon>Pseudomonadati</taxon>
        <taxon>Bacteroidota</taxon>
        <taxon>Flavobacteriia</taxon>
        <taxon>Flavobacteriales</taxon>
        <taxon>Flavobacteriaceae</taxon>
        <taxon>Salegentibacter</taxon>
    </lineage>
</organism>
<dbReference type="InterPro" id="IPR011053">
    <property type="entry name" value="Single_hybrid_motif"/>
</dbReference>